<proteinExistence type="predicted"/>
<feature type="region of interest" description="Disordered" evidence="1">
    <location>
        <begin position="1"/>
        <end position="26"/>
    </location>
</feature>
<organism evidence="2 3">
    <name type="scientific">Candidatus Mycobacterium methanotrophicum</name>
    <dbReference type="NCBI Taxonomy" id="2943498"/>
    <lineage>
        <taxon>Bacteria</taxon>
        <taxon>Bacillati</taxon>
        <taxon>Actinomycetota</taxon>
        <taxon>Actinomycetes</taxon>
        <taxon>Mycobacteriales</taxon>
        <taxon>Mycobacteriaceae</taxon>
        <taxon>Mycobacterium</taxon>
    </lineage>
</organism>
<feature type="compositionally biased region" description="Basic residues" evidence="1">
    <location>
        <begin position="1"/>
        <end position="12"/>
    </location>
</feature>
<sequence length="393" mass="43750">MLGHSARFHPRQVRSAGRSELNDRHENGCTATEVAADEECLKLITYFDERQRVGHRFVAEAMLGLYEQRRVATSIVLRGIAGFGSRHQFRTDQSLSLSEDPAVAVIAVDAKPVIEGLIEPILALEKRGLISLERARLLRDDIHSIELSDQYPEETRLTIYVGRKERLYGVPAYIALCDLLYRRQLAGASVFLGVDGTARGQRERAQFFGRNADVPMMIIAVGSGERIGRLLPEIGGLLRRPVVTLERVRVCKRDGELLERPHALPGTDEHGLALWQKLMVYSSESARCDGMPIHRALIHRLRKHESSHGATVLRGIWGFHGDHAPHGDKLLSLSRHVPVVTIIIDTPNNIAASFDVVDEITREQGLVTSEMVPALAAVDDHGDSGPRIAHHRY</sequence>
<dbReference type="InterPro" id="IPR003793">
    <property type="entry name" value="UPF0166"/>
</dbReference>
<reference evidence="2" key="1">
    <citation type="submission" date="2022-05" db="EMBL/GenBank/DDBJ databases">
        <title>A methanotrophic Mycobacterium dominates a cave microbial ecosystem.</title>
        <authorList>
            <person name="Van Spanning R.J.M."/>
            <person name="Guan Q."/>
            <person name="Melkonian C."/>
            <person name="Gallant J."/>
            <person name="Polerecky L."/>
            <person name="Flot J.-F."/>
            <person name="Brandt B.W."/>
            <person name="Braster M."/>
            <person name="Iturbe Espinoza P."/>
            <person name="Aerts J."/>
            <person name="Meima-Franke M."/>
            <person name="Piersma S.R."/>
            <person name="Bunduc C."/>
            <person name="Ummels R."/>
            <person name="Pain A."/>
            <person name="Fleming E.J."/>
            <person name="van der Wel N."/>
            <person name="Gherman V.D."/>
            <person name="Sarbu S.M."/>
            <person name="Bodelier P.L.E."/>
            <person name="Bitter W."/>
        </authorList>
    </citation>
    <scope>NUCLEOTIDE SEQUENCE</scope>
    <source>
        <strain evidence="2">Sulfur Cave</strain>
    </source>
</reference>
<dbReference type="EMBL" id="CP097320">
    <property type="protein sequence ID" value="UQX09742.1"/>
    <property type="molecule type" value="Genomic_DNA"/>
</dbReference>
<evidence type="ECO:0000313" key="2">
    <source>
        <dbReference type="EMBL" id="UQX09742.1"/>
    </source>
</evidence>
<evidence type="ECO:0000313" key="3">
    <source>
        <dbReference type="Proteomes" id="UP001056610"/>
    </source>
</evidence>
<dbReference type="RefSeq" id="WP_219066179.1">
    <property type="nucleotide sequence ID" value="NZ_CP097320.1"/>
</dbReference>
<dbReference type="Pfam" id="PF02641">
    <property type="entry name" value="DUF190"/>
    <property type="match status" value="3"/>
</dbReference>
<dbReference type="Proteomes" id="UP001056610">
    <property type="component" value="Chromosome"/>
</dbReference>
<dbReference type="PANTHER" id="PTHR35983:SF1">
    <property type="entry name" value="UPF0166 PROTEIN TM_0021"/>
    <property type="match status" value="1"/>
</dbReference>
<protein>
    <submittedName>
        <fullName evidence="2">DUF190 domain-containing protein</fullName>
    </submittedName>
</protein>
<gene>
    <name evidence="2" type="ORF">M5I08_15665</name>
</gene>
<keyword evidence="3" id="KW-1185">Reference proteome</keyword>
<dbReference type="PANTHER" id="PTHR35983">
    <property type="entry name" value="UPF0166 PROTEIN TM_0021"/>
    <property type="match status" value="1"/>
</dbReference>
<accession>A0ABY4QHP8</accession>
<name>A0ABY4QHP8_9MYCO</name>
<evidence type="ECO:0000256" key="1">
    <source>
        <dbReference type="SAM" id="MobiDB-lite"/>
    </source>
</evidence>